<dbReference type="InterPro" id="IPR011009">
    <property type="entry name" value="Kinase-like_dom_sf"/>
</dbReference>
<keyword evidence="1" id="KW-0547">Nucleotide-binding</keyword>
<dbReference type="PANTHER" id="PTHR24418">
    <property type="entry name" value="TYROSINE-PROTEIN KINASE"/>
    <property type="match status" value="1"/>
</dbReference>
<evidence type="ECO:0000259" key="3">
    <source>
        <dbReference type="PROSITE" id="PS50011"/>
    </source>
</evidence>
<feature type="domain" description="Protein kinase" evidence="3">
    <location>
        <begin position="1"/>
        <end position="222"/>
    </location>
</feature>
<proteinExistence type="predicted"/>
<dbReference type="AlphaFoldDB" id="A0AAD9N019"/>
<organism evidence="4 5">
    <name type="scientific">Paralvinella palmiformis</name>
    <dbReference type="NCBI Taxonomy" id="53620"/>
    <lineage>
        <taxon>Eukaryota</taxon>
        <taxon>Metazoa</taxon>
        <taxon>Spiralia</taxon>
        <taxon>Lophotrochozoa</taxon>
        <taxon>Annelida</taxon>
        <taxon>Polychaeta</taxon>
        <taxon>Sedentaria</taxon>
        <taxon>Canalipalpata</taxon>
        <taxon>Terebellida</taxon>
        <taxon>Terebelliformia</taxon>
        <taxon>Alvinellidae</taxon>
        <taxon>Paralvinella</taxon>
    </lineage>
</organism>
<name>A0AAD9N019_9ANNE</name>
<keyword evidence="2" id="KW-0067">ATP-binding</keyword>
<accession>A0AAD9N019</accession>
<dbReference type="EMBL" id="JAODUP010000427">
    <property type="protein sequence ID" value="KAK2150026.1"/>
    <property type="molecule type" value="Genomic_DNA"/>
</dbReference>
<dbReference type="SUPFAM" id="SSF56112">
    <property type="entry name" value="Protein kinase-like (PK-like)"/>
    <property type="match status" value="1"/>
</dbReference>
<evidence type="ECO:0000313" key="4">
    <source>
        <dbReference type="EMBL" id="KAK2150026.1"/>
    </source>
</evidence>
<protein>
    <recommendedName>
        <fullName evidence="3">Protein kinase domain-containing protein</fullName>
    </recommendedName>
</protein>
<sequence length="250" mass="28980">MNDKEDRINLLKNVVALRRLRSRYIHYVYGMTLEGSPYTRDGTEVMILLERTHYLVTLKKLLAWIRENNPEVFTLQCVVTFGLQLCEGLHYLEKEGIIHANLSSHTVRLDHLCNLKLGGIEQFPVSSTQAPIRWMSLETLNTGDIQPKSIVWTFGVLLWEIVSLGARPYHNLKTGLILYRLNKGYRLPCPATASSSVYELLLSCWRTQLEDRPTFVTLHRSLTHYKQTLPPSEHPSELFPDKEDYWNIVQ</sequence>
<dbReference type="Proteomes" id="UP001208570">
    <property type="component" value="Unassembled WGS sequence"/>
</dbReference>
<gene>
    <name evidence="4" type="ORF">LSH36_427g05038</name>
</gene>
<evidence type="ECO:0000256" key="1">
    <source>
        <dbReference type="ARBA" id="ARBA00022741"/>
    </source>
</evidence>
<dbReference type="InterPro" id="IPR001245">
    <property type="entry name" value="Ser-Thr/Tyr_kinase_cat_dom"/>
</dbReference>
<dbReference type="InterPro" id="IPR050198">
    <property type="entry name" value="Non-receptor_tyrosine_kinases"/>
</dbReference>
<dbReference type="PROSITE" id="PS50011">
    <property type="entry name" value="PROTEIN_KINASE_DOM"/>
    <property type="match status" value="1"/>
</dbReference>
<comment type="caution">
    <text evidence="4">The sequence shown here is derived from an EMBL/GenBank/DDBJ whole genome shotgun (WGS) entry which is preliminary data.</text>
</comment>
<evidence type="ECO:0000313" key="5">
    <source>
        <dbReference type="Proteomes" id="UP001208570"/>
    </source>
</evidence>
<dbReference type="InterPro" id="IPR000719">
    <property type="entry name" value="Prot_kinase_dom"/>
</dbReference>
<keyword evidence="5" id="KW-1185">Reference proteome</keyword>
<dbReference type="Pfam" id="PF07714">
    <property type="entry name" value="PK_Tyr_Ser-Thr"/>
    <property type="match status" value="1"/>
</dbReference>
<dbReference type="Gene3D" id="1.10.510.10">
    <property type="entry name" value="Transferase(Phosphotransferase) domain 1"/>
    <property type="match status" value="1"/>
</dbReference>
<dbReference type="GO" id="GO:0005524">
    <property type="term" value="F:ATP binding"/>
    <property type="evidence" value="ECO:0007669"/>
    <property type="project" value="UniProtKB-KW"/>
</dbReference>
<evidence type="ECO:0000256" key="2">
    <source>
        <dbReference type="ARBA" id="ARBA00022840"/>
    </source>
</evidence>
<dbReference type="GO" id="GO:0004672">
    <property type="term" value="F:protein kinase activity"/>
    <property type="evidence" value="ECO:0007669"/>
    <property type="project" value="InterPro"/>
</dbReference>
<reference evidence="4" key="1">
    <citation type="journal article" date="2023" name="Mol. Biol. Evol.">
        <title>Third-Generation Sequencing Reveals the Adaptive Role of the Epigenome in Three Deep-Sea Polychaetes.</title>
        <authorList>
            <person name="Perez M."/>
            <person name="Aroh O."/>
            <person name="Sun Y."/>
            <person name="Lan Y."/>
            <person name="Juniper S.K."/>
            <person name="Young C.R."/>
            <person name="Angers B."/>
            <person name="Qian P.Y."/>
        </authorList>
    </citation>
    <scope>NUCLEOTIDE SEQUENCE</scope>
    <source>
        <strain evidence="4">P08H-3</strain>
    </source>
</reference>